<dbReference type="EMBL" id="QVXO01000026">
    <property type="protein sequence ID" value="RPJ90455.1"/>
    <property type="molecule type" value="Genomic_DNA"/>
</dbReference>
<dbReference type="InterPro" id="IPR037171">
    <property type="entry name" value="NagB/RpiA_transferase-like"/>
</dbReference>
<dbReference type="SUPFAM" id="SSF100950">
    <property type="entry name" value="NagB/RpiA/CoA transferase-like"/>
    <property type="match status" value="1"/>
</dbReference>
<dbReference type="RefSeq" id="WP_118933159.1">
    <property type="nucleotide sequence ID" value="NZ_CP061008.1"/>
</dbReference>
<reference evidence="3 4" key="1">
    <citation type="submission" date="2018-08" db="EMBL/GenBank/DDBJ databases">
        <title>Achromobacter xylosoxidans Genome sequencing and assembly.</title>
        <authorList>
            <person name="Wang R."/>
            <person name="Rensing C."/>
            <person name="Li Y."/>
        </authorList>
    </citation>
    <scope>NUCLEOTIDE SEQUENCE [LARGE SCALE GENOMIC DNA]</scope>
    <source>
        <strain evidence="3 4">GD003A</strain>
    </source>
</reference>
<dbReference type="Gene3D" id="3.40.1080.10">
    <property type="entry name" value="Glutaconate Coenzyme A-transferase"/>
    <property type="match status" value="1"/>
</dbReference>
<keyword evidence="2 3" id="KW-0808">Transferase</keyword>
<organism evidence="3 4">
    <name type="scientific">Alcaligenes xylosoxydans xylosoxydans</name>
    <name type="common">Achromobacter xylosoxidans</name>
    <dbReference type="NCBI Taxonomy" id="85698"/>
    <lineage>
        <taxon>Bacteria</taxon>
        <taxon>Pseudomonadati</taxon>
        <taxon>Pseudomonadota</taxon>
        <taxon>Betaproteobacteria</taxon>
        <taxon>Burkholderiales</taxon>
        <taxon>Alcaligenaceae</taxon>
        <taxon>Achromobacter</taxon>
    </lineage>
</organism>
<dbReference type="PANTHER" id="PTHR13707">
    <property type="entry name" value="KETOACID-COENZYME A TRANSFERASE"/>
    <property type="match status" value="1"/>
</dbReference>
<dbReference type="GO" id="GO:0008410">
    <property type="term" value="F:CoA-transferase activity"/>
    <property type="evidence" value="ECO:0007669"/>
    <property type="project" value="InterPro"/>
</dbReference>
<dbReference type="PANTHER" id="PTHR13707:SF60">
    <property type="entry name" value="ACETATE COA-TRANSFERASE SUBUNIT ALPHA"/>
    <property type="match status" value="1"/>
</dbReference>
<dbReference type="AlphaFoldDB" id="A0A424WB61"/>
<comment type="caution">
    <text evidence="3">The sequence shown here is derived from an EMBL/GenBank/DDBJ whole genome shotgun (WGS) entry which is preliminary data.</text>
</comment>
<evidence type="ECO:0000313" key="3">
    <source>
        <dbReference type="EMBL" id="RPJ90455.1"/>
    </source>
</evidence>
<accession>A0A424WB61</accession>
<proteinExistence type="inferred from homology"/>
<evidence type="ECO:0000256" key="1">
    <source>
        <dbReference type="ARBA" id="ARBA00007047"/>
    </source>
</evidence>
<dbReference type="PROSITE" id="PS01274">
    <property type="entry name" value="COA_TRANSF_2"/>
    <property type="match status" value="1"/>
</dbReference>
<dbReference type="Proteomes" id="UP000285324">
    <property type="component" value="Unassembled WGS sequence"/>
</dbReference>
<name>A0A424WB61_ALCXX</name>
<protein>
    <submittedName>
        <fullName evidence="3">3-oxoacid CoA-transferase subunit B</fullName>
    </submittedName>
</protein>
<dbReference type="InterPro" id="IPR004164">
    <property type="entry name" value="CoA_transf_AS"/>
</dbReference>
<sequence length="222" mass="23758">MSINRLSRARMAQIVADDIPPASYVNLGIGMPTSVADHLKPERGVVLHSENGILGMKGLPPGAEIDRDLLNASKEPVALDIGASITDHVVSFSMMRGGHIDLTVLGAFQVSADGDLANWDTGREDSIPAVGGAMDLVAGAKRIFVMMQHVDRDGRPKIVPVCTYPLTGKAVVDRIYSDLAILDITPRGLRVRAMVRGLDFAALQARTAVDLTLDEAWIELAP</sequence>
<gene>
    <name evidence="3" type="ORF">DY367_17490</name>
</gene>
<dbReference type="InterPro" id="IPR012791">
    <property type="entry name" value="3-oxoacid_CoA-transf_B"/>
</dbReference>
<dbReference type="SMART" id="SM00882">
    <property type="entry name" value="CoA_trans"/>
    <property type="match status" value="1"/>
</dbReference>
<evidence type="ECO:0000256" key="2">
    <source>
        <dbReference type="ARBA" id="ARBA00022679"/>
    </source>
</evidence>
<comment type="similarity">
    <text evidence="1">Belongs to the 3-oxoacid CoA-transferase subunit B family.</text>
</comment>
<dbReference type="NCBIfam" id="TIGR02428">
    <property type="entry name" value="pcaJ_scoB_fam"/>
    <property type="match status" value="1"/>
</dbReference>
<dbReference type="OrthoDB" id="3369756at2"/>
<dbReference type="InterPro" id="IPR004165">
    <property type="entry name" value="CoA_trans_fam_I"/>
</dbReference>
<evidence type="ECO:0000313" key="4">
    <source>
        <dbReference type="Proteomes" id="UP000285324"/>
    </source>
</evidence>
<dbReference type="Pfam" id="PF01144">
    <property type="entry name" value="CoA_trans"/>
    <property type="match status" value="1"/>
</dbReference>